<comment type="caution">
    <text evidence="3">The sequence shown here is derived from an EMBL/GenBank/DDBJ whole genome shotgun (WGS) entry which is preliminary data.</text>
</comment>
<dbReference type="Gene3D" id="6.10.140.1610">
    <property type="match status" value="1"/>
</dbReference>
<accession>A0ABN8MT48</accession>
<organism evidence="3 4">
    <name type="scientific">Porites lobata</name>
    <dbReference type="NCBI Taxonomy" id="104759"/>
    <lineage>
        <taxon>Eukaryota</taxon>
        <taxon>Metazoa</taxon>
        <taxon>Cnidaria</taxon>
        <taxon>Anthozoa</taxon>
        <taxon>Hexacorallia</taxon>
        <taxon>Scleractinia</taxon>
        <taxon>Fungiina</taxon>
        <taxon>Poritidae</taxon>
        <taxon>Porites</taxon>
    </lineage>
</organism>
<evidence type="ECO:0000256" key="1">
    <source>
        <dbReference type="ARBA" id="ARBA00006658"/>
    </source>
</evidence>
<dbReference type="PANTHER" id="PTHR21021:SF16">
    <property type="entry name" value="TIP41-LIKE PROTEIN"/>
    <property type="match status" value="1"/>
</dbReference>
<dbReference type="Pfam" id="PF04176">
    <property type="entry name" value="TIP41"/>
    <property type="match status" value="1"/>
</dbReference>
<sequence>MKKTDTFSFGPWKITTAKGAILKAGDVDRISAELELPSLPEMVFGDNILQIDHSAGFGIQFNAIDALKRVDNRHDLMKVAVAEEWQSKRQDSEYIQEVIKPFDWTFTTDYRGTLTGKNKMTMKVESTDERIDMEQLKVKEKIYFYEDVILFEDELADNGISKLNVKMRVMQGGFFLLLRFFMRVDGVLIRINDTRIYHKAGSSYMLREYSSKERKMEEILGLKVPITDPTELAQHLVLKNEIFERLSFPDGVDEKFGVEQSVQEIPLKTDNRKRGQDLTRIVLFQFVNTVEEMEKAVLVPQSLQDMSLSSSNGVVLEKSLFESFTVLRNIKNIVLTGHALDDENGNTPHTPFSDELLALTQTLQKLTGLANNLTAEYKEKFNLLF</sequence>
<dbReference type="Proteomes" id="UP001159405">
    <property type="component" value="Unassembled WGS sequence"/>
</dbReference>
<comment type="similarity">
    <text evidence="1">Belongs to the TIP41 family.</text>
</comment>
<evidence type="ECO:0000313" key="3">
    <source>
        <dbReference type="EMBL" id="CAH3032658.1"/>
    </source>
</evidence>
<evidence type="ECO:0000313" key="4">
    <source>
        <dbReference type="Proteomes" id="UP001159405"/>
    </source>
</evidence>
<keyword evidence="4" id="KW-1185">Reference proteome</keyword>
<dbReference type="PANTHER" id="PTHR21021">
    <property type="entry name" value="GAF/PUTATIVE CYTOSKELETAL PROTEIN"/>
    <property type="match status" value="1"/>
</dbReference>
<dbReference type="InterPro" id="IPR053719">
    <property type="entry name" value="Lipogen_MT_Stabilize_sf"/>
</dbReference>
<proteinExistence type="inferred from homology"/>
<reference evidence="3 4" key="1">
    <citation type="submission" date="2022-05" db="EMBL/GenBank/DDBJ databases">
        <authorList>
            <consortium name="Genoscope - CEA"/>
            <person name="William W."/>
        </authorList>
    </citation>
    <scope>NUCLEOTIDE SEQUENCE [LARGE SCALE GENOMIC DNA]</scope>
</reference>
<dbReference type="EMBL" id="CALNXK010000001">
    <property type="protein sequence ID" value="CAH3032658.1"/>
    <property type="molecule type" value="Genomic_DNA"/>
</dbReference>
<name>A0ABN8MT48_9CNID</name>
<dbReference type="InterPro" id="IPR007303">
    <property type="entry name" value="TIP41-like"/>
</dbReference>
<protein>
    <recommendedName>
        <fullName evidence="2">TIP41-like protein</fullName>
    </recommendedName>
</protein>
<dbReference type="InterPro" id="IPR051330">
    <property type="entry name" value="Phosphatase_reg/MetRdx"/>
</dbReference>
<evidence type="ECO:0000256" key="2">
    <source>
        <dbReference type="ARBA" id="ARBA00018951"/>
    </source>
</evidence>
<gene>
    <name evidence="3" type="ORF">PLOB_00000160</name>
</gene>